<feature type="domain" description="Cupin type-1" evidence="5">
    <location>
        <begin position="403"/>
        <end position="560"/>
    </location>
</feature>
<dbReference type="InterPro" id="IPR006045">
    <property type="entry name" value="Cupin_1"/>
</dbReference>
<feature type="region of interest" description="Disordered" evidence="3">
    <location>
        <begin position="56"/>
        <end position="167"/>
    </location>
</feature>
<dbReference type="InterPro" id="IPR011051">
    <property type="entry name" value="RmlC_Cupin_sf"/>
</dbReference>
<dbReference type="CDD" id="cd02244">
    <property type="entry name" value="cupin_7S_vicilin-like_N"/>
    <property type="match status" value="1"/>
</dbReference>
<dbReference type="RefSeq" id="XP_014523928.1">
    <property type="nucleotide sequence ID" value="XM_014668442.2"/>
</dbReference>
<dbReference type="SUPFAM" id="SSF51182">
    <property type="entry name" value="RmlC-like cupins"/>
    <property type="match status" value="2"/>
</dbReference>
<dbReference type="OrthoDB" id="1425232at2759"/>
<feature type="compositionally biased region" description="Basic and acidic residues" evidence="3">
    <location>
        <begin position="56"/>
        <end position="164"/>
    </location>
</feature>
<dbReference type="InterPro" id="IPR050253">
    <property type="entry name" value="Seed_Storage-Functional"/>
</dbReference>
<dbReference type="PANTHER" id="PTHR31189:SF41">
    <property type="entry name" value="VICILIN C72"/>
    <property type="match status" value="1"/>
</dbReference>
<feature type="signal peptide" evidence="4">
    <location>
        <begin position="1"/>
        <end position="24"/>
    </location>
</feature>
<keyword evidence="1 4" id="KW-0732">Signal</keyword>
<dbReference type="KEGG" id="vra:106780184"/>
<reference evidence="7" key="1">
    <citation type="submission" date="2025-08" db="UniProtKB">
        <authorList>
            <consortium name="RefSeq"/>
        </authorList>
    </citation>
    <scope>IDENTIFICATION</scope>
    <source>
        <tissue evidence="7">Leaf</tissue>
    </source>
</reference>
<dbReference type="InterPro" id="IPR014710">
    <property type="entry name" value="RmlC-like_jellyroll"/>
</dbReference>
<organism evidence="6 7">
    <name type="scientific">Vigna radiata var. radiata</name>
    <name type="common">Mung bean</name>
    <name type="synonym">Phaseolus aureus</name>
    <dbReference type="NCBI Taxonomy" id="3916"/>
    <lineage>
        <taxon>Eukaryota</taxon>
        <taxon>Viridiplantae</taxon>
        <taxon>Streptophyta</taxon>
        <taxon>Embryophyta</taxon>
        <taxon>Tracheophyta</taxon>
        <taxon>Spermatophyta</taxon>
        <taxon>Magnoliopsida</taxon>
        <taxon>eudicotyledons</taxon>
        <taxon>Gunneridae</taxon>
        <taxon>Pentapetalae</taxon>
        <taxon>rosids</taxon>
        <taxon>fabids</taxon>
        <taxon>Fabales</taxon>
        <taxon>Fabaceae</taxon>
        <taxon>Papilionoideae</taxon>
        <taxon>50 kb inversion clade</taxon>
        <taxon>NPAAA clade</taxon>
        <taxon>indigoferoid/millettioid clade</taxon>
        <taxon>Phaseoleae</taxon>
        <taxon>Vigna</taxon>
    </lineage>
</organism>
<gene>
    <name evidence="7" type="primary">LOC106780184</name>
</gene>
<feature type="domain" description="Cupin type-1" evidence="5">
    <location>
        <begin position="196"/>
        <end position="355"/>
    </location>
</feature>
<accession>A0A1S3VZW2</accession>
<comment type="similarity">
    <text evidence="2">Belongs to the 7S seed storage protein family.</text>
</comment>
<dbReference type="Proteomes" id="UP000087766">
    <property type="component" value="Unplaced"/>
</dbReference>
<name>A0A1S3VZW2_VIGRR</name>
<dbReference type="GeneID" id="106780184"/>
<evidence type="ECO:0000256" key="2">
    <source>
        <dbReference type="ARBA" id="ARBA00023597"/>
    </source>
</evidence>
<evidence type="ECO:0000256" key="1">
    <source>
        <dbReference type="ARBA" id="ARBA00022729"/>
    </source>
</evidence>
<proteinExistence type="inferred from homology"/>
<keyword evidence="6" id="KW-1185">Reference proteome</keyword>
<dbReference type="STRING" id="3916.A0A1S3VZW2"/>
<dbReference type="Gene3D" id="2.60.120.10">
    <property type="entry name" value="Jelly Rolls"/>
    <property type="match status" value="2"/>
</dbReference>
<evidence type="ECO:0000313" key="6">
    <source>
        <dbReference type="Proteomes" id="UP000087766"/>
    </source>
</evidence>
<feature type="chain" id="PRO_5010244798" evidence="4">
    <location>
        <begin position="25"/>
        <end position="594"/>
    </location>
</feature>
<dbReference type="SMART" id="SM00835">
    <property type="entry name" value="Cupin_1"/>
    <property type="match status" value="2"/>
</dbReference>
<dbReference type="AlphaFoldDB" id="A0A1S3VZW2"/>
<evidence type="ECO:0000256" key="4">
    <source>
        <dbReference type="SAM" id="SignalP"/>
    </source>
</evidence>
<sequence>MRSRFPLFLVLGIVFLASVSVSLTEKPSRSKCVQTCESEKDAARVEKCQLRCKHVSERGEKEEEEEKVIPEPHPSHEEKEEHEREEEQWKGRQRREDPEERERVRQRERKKEEEMREREKEEEMREREKEGEREKEEEMREREKEEEMREREKEEEMRERERKKGEKYRRREKKEKWEEVEEDRGYSDSQTQNNPFHFSSNRFHTLFKNQHGHMRVLQSFDQRSSIQLQNLRDYRVVEFKSRPHTLLLPHHANADFLLVVLSGRALINLVEPDNRDPYYLDPGYAQIIPAGTTFYLVNPERNKNLRVIKLAIPVNKPGKFENFFLSSTQEQQSYLQGFSEDILEASFDSKFEDISKVLFGEEILRQRQQEGVIVELSNEKIRELSRSAESSSRKINSFKYKPFDLRSSHPIYSNKLGAFYETTPEKNPHLQELNIFLNYVDIKKGGLLLPHYNSKAIVILVVNEGETNIELVAVTEQQQQQKRQEVQRYTAELSKDDVFVIPAAYPVAINATSNLNFFAFGINAENNQRNFLAGEKDNVISEIPRQVFEVAFPGSGEDVEKLIKKKRESYFVAAQPQQKEDNHIPLSSILGALH</sequence>
<evidence type="ECO:0000313" key="7">
    <source>
        <dbReference type="RefSeq" id="XP_014523928.1"/>
    </source>
</evidence>
<dbReference type="SMR" id="A0A1S3VZW2"/>
<dbReference type="PANTHER" id="PTHR31189">
    <property type="entry name" value="OS03G0336100 PROTEIN-RELATED"/>
    <property type="match status" value="1"/>
</dbReference>
<evidence type="ECO:0000259" key="5">
    <source>
        <dbReference type="SMART" id="SM00835"/>
    </source>
</evidence>
<protein>
    <submittedName>
        <fullName evidence="7">Beta-conglycinin, beta chain-like</fullName>
    </submittedName>
</protein>
<dbReference type="Pfam" id="PF00190">
    <property type="entry name" value="Cupin_1"/>
    <property type="match status" value="1"/>
</dbReference>
<dbReference type="CDD" id="cd02245">
    <property type="entry name" value="cupin_7S_vicilin-like_C"/>
    <property type="match status" value="1"/>
</dbReference>
<evidence type="ECO:0000256" key="3">
    <source>
        <dbReference type="SAM" id="MobiDB-lite"/>
    </source>
</evidence>